<dbReference type="CDD" id="cd00161">
    <property type="entry name" value="beta-trefoil_Ricin-like"/>
    <property type="match status" value="1"/>
</dbReference>
<dbReference type="RefSeq" id="WP_345130042.1">
    <property type="nucleotide sequence ID" value="NZ_BAABAT010000014.1"/>
</dbReference>
<proteinExistence type="predicted"/>
<dbReference type="SMART" id="SM00458">
    <property type="entry name" value="RICIN"/>
    <property type="match status" value="1"/>
</dbReference>
<dbReference type="InterPro" id="IPR008979">
    <property type="entry name" value="Galactose-bd-like_sf"/>
</dbReference>
<dbReference type="InterPro" id="IPR035992">
    <property type="entry name" value="Ricin_B-like_lectins"/>
</dbReference>
<name>A0ABP8DD13_9ACTN</name>
<feature type="compositionally biased region" description="Pro residues" evidence="1">
    <location>
        <begin position="309"/>
        <end position="321"/>
    </location>
</feature>
<feature type="region of interest" description="Disordered" evidence="1">
    <location>
        <begin position="302"/>
        <end position="332"/>
    </location>
</feature>
<dbReference type="InterPro" id="IPR000772">
    <property type="entry name" value="Ricin_B_lectin"/>
</dbReference>
<feature type="signal peptide" evidence="2">
    <location>
        <begin position="1"/>
        <end position="32"/>
    </location>
</feature>
<protein>
    <submittedName>
        <fullName evidence="4">Discoidin domain-containing protein</fullName>
    </submittedName>
</protein>
<keyword evidence="5" id="KW-1185">Reference proteome</keyword>
<dbReference type="SUPFAM" id="SSF49785">
    <property type="entry name" value="Galactose-binding domain-like"/>
    <property type="match status" value="1"/>
</dbReference>
<dbReference type="PROSITE" id="PS50231">
    <property type="entry name" value="RICIN_B_LECTIN"/>
    <property type="match status" value="1"/>
</dbReference>
<sequence>MQRRALVSAIAAACVSVLAVIGVVAATGPAEAATNTKAFFTLYGWYDNTPPSAEIAYPSVHDEAGGTGTYNDPLTFAAATGAAKPGTKIWVPRLRKYFVMEDGCDECDQDWNGKGPNGGPKLYHFDLWLGGKGGDPFDAINCEDALTHYNADGSATLEDVVIDPPSNEPYDPTPIFDLETGACYGGAKPNTLAGAWVNKSTGYCLTAPSTNPANGSKLSTSPCNGSATQNFTFQGAFMIMARQCATISGSNLVFQPCDAGPKQQFSVNLNNSTISDIQTSKKCFRDTNGTLTAGSCSGVQSQWTFPTGSTPPPSTPPPSTPPGGNKSYEGESATLAGGTTVTSCAHCSGGKKLSFLVNGSSATLTGISEPADGSYTLKLYFMSVGRSNNLTLTVNGVSKTVTLPATPDYNTVVTQNVTVSLKAGSSNTIVFSNPGNTSFNVDRIVV</sequence>
<dbReference type="SUPFAM" id="SSF50370">
    <property type="entry name" value="Ricin B-like lectins"/>
    <property type="match status" value="1"/>
</dbReference>
<evidence type="ECO:0000313" key="5">
    <source>
        <dbReference type="Proteomes" id="UP001500620"/>
    </source>
</evidence>
<evidence type="ECO:0000313" key="4">
    <source>
        <dbReference type="EMBL" id="GAA4253023.1"/>
    </source>
</evidence>
<dbReference type="Proteomes" id="UP001500620">
    <property type="component" value="Unassembled WGS sequence"/>
</dbReference>
<evidence type="ECO:0000259" key="3">
    <source>
        <dbReference type="PROSITE" id="PS51175"/>
    </source>
</evidence>
<feature type="domain" description="CBM6" evidence="3">
    <location>
        <begin position="326"/>
        <end position="446"/>
    </location>
</feature>
<keyword evidence="2" id="KW-0732">Signal</keyword>
<dbReference type="CDD" id="cd04081">
    <property type="entry name" value="CBM35_galactosidase-like"/>
    <property type="match status" value="1"/>
</dbReference>
<feature type="chain" id="PRO_5046099895" evidence="2">
    <location>
        <begin position="33"/>
        <end position="446"/>
    </location>
</feature>
<dbReference type="PROSITE" id="PS51175">
    <property type="entry name" value="CBM6"/>
    <property type="match status" value="1"/>
</dbReference>
<dbReference type="Gene3D" id="2.80.10.50">
    <property type="match status" value="1"/>
</dbReference>
<evidence type="ECO:0000256" key="1">
    <source>
        <dbReference type="SAM" id="MobiDB-lite"/>
    </source>
</evidence>
<accession>A0ABP8DD13</accession>
<evidence type="ECO:0000256" key="2">
    <source>
        <dbReference type="SAM" id="SignalP"/>
    </source>
</evidence>
<reference evidence="5" key="1">
    <citation type="journal article" date="2019" name="Int. J. Syst. Evol. Microbiol.">
        <title>The Global Catalogue of Microorganisms (GCM) 10K type strain sequencing project: providing services to taxonomists for standard genome sequencing and annotation.</title>
        <authorList>
            <consortium name="The Broad Institute Genomics Platform"/>
            <consortium name="The Broad Institute Genome Sequencing Center for Infectious Disease"/>
            <person name="Wu L."/>
            <person name="Ma J."/>
        </authorList>
    </citation>
    <scope>NUCLEOTIDE SEQUENCE [LARGE SCALE GENOMIC DNA]</scope>
    <source>
        <strain evidence="5">JCM 17441</strain>
    </source>
</reference>
<comment type="caution">
    <text evidence="4">The sequence shown here is derived from an EMBL/GenBank/DDBJ whole genome shotgun (WGS) entry which is preliminary data.</text>
</comment>
<dbReference type="Pfam" id="PF00652">
    <property type="entry name" value="Ricin_B_lectin"/>
    <property type="match status" value="1"/>
</dbReference>
<dbReference type="Gene3D" id="2.60.120.260">
    <property type="entry name" value="Galactose-binding domain-like"/>
    <property type="match status" value="1"/>
</dbReference>
<organism evidence="4 5">
    <name type="scientific">Dactylosporangium darangshiense</name>
    <dbReference type="NCBI Taxonomy" id="579108"/>
    <lineage>
        <taxon>Bacteria</taxon>
        <taxon>Bacillati</taxon>
        <taxon>Actinomycetota</taxon>
        <taxon>Actinomycetes</taxon>
        <taxon>Micromonosporales</taxon>
        <taxon>Micromonosporaceae</taxon>
        <taxon>Dactylosporangium</taxon>
    </lineage>
</organism>
<dbReference type="EMBL" id="BAABAT010000014">
    <property type="protein sequence ID" value="GAA4253023.1"/>
    <property type="molecule type" value="Genomic_DNA"/>
</dbReference>
<dbReference type="InterPro" id="IPR005084">
    <property type="entry name" value="CBM6"/>
</dbReference>
<gene>
    <name evidence="4" type="ORF">GCM10022255_052150</name>
</gene>